<protein>
    <submittedName>
        <fullName evidence="2">Uncharacterized protein</fullName>
    </submittedName>
</protein>
<dbReference type="AlphaFoldDB" id="A0A1M5A4C6"/>
<keyword evidence="1" id="KW-0812">Transmembrane</keyword>
<organism evidence="2 3">
    <name type="scientific">Lactonifactor longoviformis DSM 17459</name>
    <dbReference type="NCBI Taxonomy" id="1122155"/>
    <lineage>
        <taxon>Bacteria</taxon>
        <taxon>Bacillati</taxon>
        <taxon>Bacillota</taxon>
        <taxon>Clostridia</taxon>
        <taxon>Eubacteriales</taxon>
        <taxon>Clostridiaceae</taxon>
        <taxon>Lactonifactor</taxon>
    </lineage>
</organism>
<accession>A0A1M5A4C6</accession>
<reference evidence="2 3" key="1">
    <citation type="submission" date="2016-11" db="EMBL/GenBank/DDBJ databases">
        <authorList>
            <person name="Jaros S."/>
            <person name="Januszkiewicz K."/>
            <person name="Wedrychowicz H."/>
        </authorList>
    </citation>
    <scope>NUCLEOTIDE SEQUENCE [LARGE SCALE GENOMIC DNA]</scope>
    <source>
        <strain evidence="2 3">DSM 17459</strain>
    </source>
</reference>
<evidence type="ECO:0000256" key="1">
    <source>
        <dbReference type="SAM" id="Phobius"/>
    </source>
</evidence>
<keyword evidence="1" id="KW-1133">Transmembrane helix</keyword>
<evidence type="ECO:0000313" key="2">
    <source>
        <dbReference type="EMBL" id="SHF25065.1"/>
    </source>
</evidence>
<proteinExistence type="predicted"/>
<name>A0A1M5A4C6_9CLOT</name>
<dbReference type="Proteomes" id="UP000184245">
    <property type="component" value="Unassembled WGS sequence"/>
</dbReference>
<sequence length="69" mass="8266">MMFFIHFVGYFSLFYFLYCFYELCWIFYGISVFSYAFFACSNFSLSVRFSRFMAYSLLIASSFVENSST</sequence>
<keyword evidence="1" id="KW-0472">Membrane</keyword>
<gene>
    <name evidence="2" type="ORF">SAMN02745158_03026</name>
</gene>
<keyword evidence="3" id="KW-1185">Reference proteome</keyword>
<evidence type="ECO:0000313" key="3">
    <source>
        <dbReference type="Proteomes" id="UP000184245"/>
    </source>
</evidence>
<dbReference type="EMBL" id="FQVI01000018">
    <property type="protein sequence ID" value="SHF25065.1"/>
    <property type="molecule type" value="Genomic_DNA"/>
</dbReference>
<feature type="transmembrane region" description="Helical" evidence="1">
    <location>
        <begin position="12"/>
        <end position="38"/>
    </location>
</feature>